<evidence type="ECO:0000313" key="3">
    <source>
        <dbReference type="Proteomes" id="UP000051845"/>
    </source>
</evidence>
<evidence type="ECO:0000313" key="2">
    <source>
        <dbReference type="EMBL" id="KRM75806.1"/>
    </source>
</evidence>
<feature type="binding site" evidence="1">
    <location>
        <position position="185"/>
    </location>
    <ligand>
        <name>a divalent metal cation</name>
        <dbReference type="ChEBI" id="CHEBI:60240"/>
        <label>1</label>
    </ligand>
</feature>
<feature type="binding site" evidence="1">
    <location>
        <position position="7"/>
    </location>
    <ligand>
        <name>a divalent metal cation</name>
        <dbReference type="ChEBI" id="CHEBI:60240"/>
        <label>1</label>
    </ligand>
</feature>
<dbReference type="GO" id="GO:0016788">
    <property type="term" value="F:hydrolase activity, acting on ester bonds"/>
    <property type="evidence" value="ECO:0007669"/>
    <property type="project" value="InterPro"/>
</dbReference>
<dbReference type="Gene3D" id="3.20.20.140">
    <property type="entry name" value="Metal-dependent hydrolases"/>
    <property type="match status" value="1"/>
</dbReference>
<dbReference type="Proteomes" id="UP000051845">
    <property type="component" value="Unassembled WGS sequence"/>
</dbReference>
<feature type="binding site" evidence="1">
    <location>
        <position position="114"/>
    </location>
    <ligand>
        <name>a divalent metal cation</name>
        <dbReference type="ChEBI" id="CHEBI:60240"/>
        <label>2</label>
    </ligand>
</feature>
<dbReference type="SUPFAM" id="SSF51556">
    <property type="entry name" value="Metallo-dependent hydrolases"/>
    <property type="match status" value="1"/>
</dbReference>
<dbReference type="PATRIC" id="fig|1423733.4.peg.2054"/>
<feature type="binding site" evidence="1">
    <location>
        <position position="78"/>
    </location>
    <ligand>
        <name>a divalent metal cation</name>
        <dbReference type="ChEBI" id="CHEBI:60240"/>
        <label>1</label>
    </ligand>
</feature>
<dbReference type="GO" id="GO:0046872">
    <property type="term" value="F:metal ion binding"/>
    <property type="evidence" value="ECO:0007669"/>
    <property type="project" value="UniProtKB-KW"/>
</dbReference>
<protein>
    <submittedName>
        <fullName evidence="2">TatD family magnesium (Mg2+)-dependent deoxyribonuclease</fullName>
    </submittedName>
</protein>
<dbReference type="AlphaFoldDB" id="A0A0R2B8X8"/>
<dbReference type="PANTHER" id="PTHR46124:SF2">
    <property type="entry name" value="D-AMINOACYL-TRNA DEACYLASE"/>
    <property type="match status" value="1"/>
</dbReference>
<keyword evidence="1" id="KW-0479">Metal-binding</keyword>
<dbReference type="PIRSF" id="PIRSF005902">
    <property type="entry name" value="DNase_TatD"/>
    <property type="match status" value="1"/>
</dbReference>
<dbReference type="InterPro" id="IPR001130">
    <property type="entry name" value="TatD-like"/>
</dbReference>
<comment type="caution">
    <text evidence="2">The sequence shown here is derived from an EMBL/GenBank/DDBJ whole genome shotgun (WGS) entry which is preliminary data.</text>
</comment>
<organism evidence="2 3">
    <name type="scientific">Secundilactobacillus collinoides DSM 20515 = JCM 1123</name>
    <dbReference type="NCBI Taxonomy" id="1423733"/>
    <lineage>
        <taxon>Bacteria</taxon>
        <taxon>Bacillati</taxon>
        <taxon>Bacillota</taxon>
        <taxon>Bacilli</taxon>
        <taxon>Lactobacillales</taxon>
        <taxon>Lactobacillaceae</taxon>
        <taxon>Secundilactobacillus</taxon>
    </lineage>
</organism>
<evidence type="ECO:0000256" key="1">
    <source>
        <dbReference type="PIRSR" id="PIRSR005902-1"/>
    </source>
</evidence>
<dbReference type="EMBL" id="AYYR01000043">
    <property type="protein sequence ID" value="KRM75806.1"/>
    <property type="molecule type" value="Genomic_DNA"/>
</dbReference>
<proteinExistence type="predicted"/>
<accession>A0A0R2B8X8</accession>
<feature type="binding site" evidence="1">
    <location>
        <position position="137"/>
    </location>
    <ligand>
        <name>a divalent metal cation</name>
        <dbReference type="ChEBI" id="CHEBI:60240"/>
        <label>2</label>
    </ligand>
</feature>
<dbReference type="RefSeq" id="WP_054758931.1">
    <property type="nucleotide sequence ID" value="NZ_AYYR01000043.1"/>
</dbReference>
<dbReference type="InterPro" id="IPR032466">
    <property type="entry name" value="Metal_Hydrolase"/>
</dbReference>
<sequence>MIDAHCHAEHQATFIQFQQLHHIQSILNCDSPEELAFNRQHAGPGQVLSCGIHPWHADQELADAALNQFLTAAPVIGEIGLDSVWTKLPLAVQRPVFLTQLAMANTLHKPVIIHTKGCEAEILNIIQEYPKLHILIHWYSSEAFQADYLKLPNVYFSIGPDLNSDAAVARLSRTVPLDRVLVESDGLGSIAWARKKDHVNLADYAITLQAMYAELAAVHHMPEKTFETAVTQNLAAFIAGS</sequence>
<dbReference type="Pfam" id="PF01026">
    <property type="entry name" value="TatD_DNase"/>
    <property type="match status" value="1"/>
</dbReference>
<dbReference type="PANTHER" id="PTHR46124">
    <property type="entry name" value="D-AMINOACYL-TRNA DEACYLASE"/>
    <property type="match status" value="1"/>
</dbReference>
<gene>
    <name evidence="2" type="ORF">FC82_GL001953</name>
</gene>
<dbReference type="STRING" id="33960.TY91_10470"/>
<name>A0A0R2B8X8_SECCO</name>
<feature type="binding site" evidence="1">
    <location>
        <position position="5"/>
    </location>
    <ligand>
        <name>a divalent metal cation</name>
        <dbReference type="ChEBI" id="CHEBI:60240"/>
        <label>1</label>
    </ligand>
</feature>
<reference evidence="2 3" key="1">
    <citation type="journal article" date="2015" name="Genome Announc.">
        <title>Expanding the biotechnology potential of lactobacilli through comparative genomics of 213 strains and associated genera.</title>
        <authorList>
            <person name="Sun Z."/>
            <person name="Harris H.M."/>
            <person name="McCann A."/>
            <person name="Guo C."/>
            <person name="Argimon S."/>
            <person name="Zhang W."/>
            <person name="Yang X."/>
            <person name="Jeffery I.B."/>
            <person name="Cooney J.C."/>
            <person name="Kagawa T.F."/>
            <person name="Liu W."/>
            <person name="Song Y."/>
            <person name="Salvetti E."/>
            <person name="Wrobel A."/>
            <person name="Rasinkangas P."/>
            <person name="Parkhill J."/>
            <person name="Rea M.C."/>
            <person name="O'Sullivan O."/>
            <person name="Ritari J."/>
            <person name="Douillard F.P."/>
            <person name="Paul Ross R."/>
            <person name="Yang R."/>
            <person name="Briner A.E."/>
            <person name="Felis G.E."/>
            <person name="de Vos W.M."/>
            <person name="Barrangou R."/>
            <person name="Klaenhammer T.R."/>
            <person name="Caufield P.W."/>
            <person name="Cui Y."/>
            <person name="Zhang H."/>
            <person name="O'Toole P.W."/>
        </authorList>
    </citation>
    <scope>NUCLEOTIDE SEQUENCE [LARGE SCALE GENOMIC DNA]</scope>
    <source>
        <strain evidence="2 3">DSM 20515</strain>
    </source>
</reference>